<proteinExistence type="predicted"/>
<dbReference type="Proteomes" id="UP000299102">
    <property type="component" value="Unassembled WGS sequence"/>
</dbReference>
<sequence length="139" mass="15955">MNGYDKYQLSLYALVVLGYTHAWTSDDSSFISTNHDVERDTRSDSAFDFNLSIDFGIDPGLDLECGSVLNVPKVNNDFTTFCPRSFNTYHVAVRRQRKTLRDQSVSPKTMKLSLEVGFRWLISSHRFARARQEKTSMES</sequence>
<accession>A0A4C1Z2T3</accession>
<reference evidence="1 2" key="1">
    <citation type="journal article" date="2019" name="Commun. Biol.">
        <title>The bagworm genome reveals a unique fibroin gene that provides high tensile strength.</title>
        <authorList>
            <person name="Kono N."/>
            <person name="Nakamura H."/>
            <person name="Ohtoshi R."/>
            <person name="Tomita M."/>
            <person name="Numata K."/>
            <person name="Arakawa K."/>
        </authorList>
    </citation>
    <scope>NUCLEOTIDE SEQUENCE [LARGE SCALE GENOMIC DNA]</scope>
</reference>
<dbReference type="EMBL" id="BGZK01001516">
    <property type="protein sequence ID" value="GBP81542.1"/>
    <property type="molecule type" value="Genomic_DNA"/>
</dbReference>
<protein>
    <submittedName>
        <fullName evidence="1">Uncharacterized protein</fullName>
    </submittedName>
</protein>
<organism evidence="1 2">
    <name type="scientific">Eumeta variegata</name>
    <name type="common">Bagworm moth</name>
    <name type="synonym">Eumeta japonica</name>
    <dbReference type="NCBI Taxonomy" id="151549"/>
    <lineage>
        <taxon>Eukaryota</taxon>
        <taxon>Metazoa</taxon>
        <taxon>Ecdysozoa</taxon>
        <taxon>Arthropoda</taxon>
        <taxon>Hexapoda</taxon>
        <taxon>Insecta</taxon>
        <taxon>Pterygota</taxon>
        <taxon>Neoptera</taxon>
        <taxon>Endopterygota</taxon>
        <taxon>Lepidoptera</taxon>
        <taxon>Glossata</taxon>
        <taxon>Ditrysia</taxon>
        <taxon>Tineoidea</taxon>
        <taxon>Psychidae</taxon>
        <taxon>Oiketicinae</taxon>
        <taxon>Eumeta</taxon>
    </lineage>
</organism>
<gene>
    <name evidence="1" type="ORF">EVAR_57187_1</name>
</gene>
<keyword evidence="2" id="KW-1185">Reference proteome</keyword>
<name>A0A4C1Z2T3_EUMVA</name>
<comment type="caution">
    <text evidence="1">The sequence shown here is derived from an EMBL/GenBank/DDBJ whole genome shotgun (WGS) entry which is preliminary data.</text>
</comment>
<dbReference type="AlphaFoldDB" id="A0A4C1Z2T3"/>
<evidence type="ECO:0000313" key="2">
    <source>
        <dbReference type="Proteomes" id="UP000299102"/>
    </source>
</evidence>
<evidence type="ECO:0000313" key="1">
    <source>
        <dbReference type="EMBL" id="GBP81542.1"/>
    </source>
</evidence>